<keyword evidence="4" id="KW-1185">Reference proteome</keyword>
<dbReference type="STRING" id="694270.A0A395T9H5"/>
<name>A0A395T9H5_9HYPO</name>
<evidence type="ECO:0000313" key="4">
    <source>
        <dbReference type="Proteomes" id="UP000266234"/>
    </source>
</evidence>
<dbReference type="AlphaFoldDB" id="A0A395T9H5"/>
<reference evidence="3 4" key="1">
    <citation type="journal article" date="2018" name="PLoS Pathog.">
        <title>Evolution of structural diversity of trichothecenes, a family of toxins produced by plant pathogenic and entomopathogenic fungi.</title>
        <authorList>
            <person name="Proctor R.H."/>
            <person name="McCormick S.P."/>
            <person name="Kim H.S."/>
            <person name="Cardoza R.E."/>
            <person name="Stanley A.M."/>
            <person name="Lindo L."/>
            <person name="Kelly A."/>
            <person name="Brown D.W."/>
            <person name="Lee T."/>
            <person name="Vaughan M.M."/>
            <person name="Alexander N.J."/>
            <person name="Busman M."/>
            <person name="Gutierrez S."/>
        </authorList>
    </citation>
    <scope>NUCLEOTIDE SEQUENCE [LARGE SCALE GENOMIC DNA]</scope>
    <source>
        <strain evidence="3 4">NRRL 20695</strain>
    </source>
</reference>
<evidence type="ECO:0000256" key="2">
    <source>
        <dbReference type="SAM" id="SignalP"/>
    </source>
</evidence>
<proteinExistence type="predicted"/>
<feature type="compositionally biased region" description="Basic and acidic residues" evidence="1">
    <location>
        <begin position="34"/>
        <end position="45"/>
    </location>
</feature>
<feature type="region of interest" description="Disordered" evidence="1">
    <location>
        <begin position="167"/>
        <end position="229"/>
    </location>
</feature>
<keyword evidence="2" id="KW-0732">Signal</keyword>
<sequence length="229" mass="25393">MANSFLRLLFIVALCLVAGVVGETESRGTGPEEPSSRGVDDEFPDEAKTMRECEGFITECGTTDKVKVITRPVREHHVRVNVTTTVTTRLPDITNTITKIDFTTRKDRIQGHCRNTTIYIDPSPRIVTEYVTMEEIMEIVSVVNTTTTEIRVIHENTIEQCYIPTPGLPSPSISKPSDAEVTAHSQSISPPVGIVEDSDRDTTAEPIIEETQTQQVEEYTAFSDSFGET</sequence>
<feature type="compositionally biased region" description="Low complexity" evidence="1">
    <location>
        <begin position="204"/>
        <end position="220"/>
    </location>
</feature>
<evidence type="ECO:0000313" key="3">
    <source>
        <dbReference type="EMBL" id="RGP81380.1"/>
    </source>
</evidence>
<gene>
    <name evidence="3" type="ORF">FLONG3_524</name>
</gene>
<dbReference type="Proteomes" id="UP000266234">
    <property type="component" value="Unassembled WGS sequence"/>
</dbReference>
<dbReference type="OrthoDB" id="5105328at2759"/>
<accession>A0A395T9H5</accession>
<feature type="signal peptide" evidence="2">
    <location>
        <begin position="1"/>
        <end position="22"/>
    </location>
</feature>
<feature type="chain" id="PRO_5017178408" evidence="2">
    <location>
        <begin position="23"/>
        <end position="229"/>
    </location>
</feature>
<organism evidence="3 4">
    <name type="scientific">Fusarium longipes</name>
    <dbReference type="NCBI Taxonomy" id="694270"/>
    <lineage>
        <taxon>Eukaryota</taxon>
        <taxon>Fungi</taxon>
        <taxon>Dikarya</taxon>
        <taxon>Ascomycota</taxon>
        <taxon>Pezizomycotina</taxon>
        <taxon>Sordariomycetes</taxon>
        <taxon>Hypocreomycetidae</taxon>
        <taxon>Hypocreales</taxon>
        <taxon>Nectriaceae</taxon>
        <taxon>Fusarium</taxon>
    </lineage>
</organism>
<dbReference type="EMBL" id="PXOG01000011">
    <property type="protein sequence ID" value="RGP81380.1"/>
    <property type="molecule type" value="Genomic_DNA"/>
</dbReference>
<protein>
    <submittedName>
        <fullName evidence="3">Uncharacterized protein</fullName>
    </submittedName>
</protein>
<evidence type="ECO:0000256" key="1">
    <source>
        <dbReference type="SAM" id="MobiDB-lite"/>
    </source>
</evidence>
<feature type="region of interest" description="Disordered" evidence="1">
    <location>
        <begin position="24"/>
        <end position="45"/>
    </location>
</feature>
<comment type="caution">
    <text evidence="3">The sequence shown here is derived from an EMBL/GenBank/DDBJ whole genome shotgun (WGS) entry which is preliminary data.</text>
</comment>